<organism evidence="2 3">
    <name type="scientific">Pedobacter steynii</name>
    <dbReference type="NCBI Taxonomy" id="430522"/>
    <lineage>
        <taxon>Bacteria</taxon>
        <taxon>Pseudomonadati</taxon>
        <taxon>Bacteroidota</taxon>
        <taxon>Sphingobacteriia</taxon>
        <taxon>Sphingobacteriales</taxon>
        <taxon>Sphingobacteriaceae</taxon>
        <taxon>Pedobacter</taxon>
    </lineage>
</organism>
<dbReference type="Pfam" id="PF04607">
    <property type="entry name" value="RelA_SpoT"/>
    <property type="match status" value="1"/>
</dbReference>
<reference evidence="3" key="1">
    <citation type="submission" date="2016-10" db="EMBL/GenBank/DDBJ databases">
        <authorList>
            <person name="Varghese N."/>
            <person name="Submissions S."/>
        </authorList>
    </citation>
    <scope>NUCLEOTIDE SEQUENCE [LARGE SCALE GENOMIC DNA]</scope>
    <source>
        <strain evidence="3">DSM 19110</strain>
    </source>
</reference>
<dbReference type="RefSeq" id="WP_083361841.1">
    <property type="nucleotide sequence ID" value="NZ_FNGY01000004.1"/>
</dbReference>
<dbReference type="Gene3D" id="3.30.460.10">
    <property type="entry name" value="Beta Polymerase, domain 2"/>
    <property type="match status" value="1"/>
</dbReference>
<feature type="domain" description="RelA/SpoT" evidence="1">
    <location>
        <begin position="43"/>
        <end position="167"/>
    </location>
</feature>
<protein>
    <submittedName>
        <fullName evidence="2">PpGpp synthetase catalytic domain-containing protein (RelA/SpoT-type nucleotidyltranferase)</fullName>
    </submittedName>
</protein>
<dbReference type="InterPro" id="IPR043519">
    <property type="entry name" value="NT_sf"/>
</dbReference>
<dbReference type="OrthoDB" id="9801824at2"/>
<dbReference type="AlphaFoldDB" id="A0A1G9UHX5"/>
<dbReference type="SUPFAM" id="SSF81301">
    <property type="entry name" value="Nucleotidyltransferase"/>
    <property type="match status" value="1"/>
</dbReference>
<dbReference type="EMBL" id="FNGY01000004">
    <property type="protein sequence ID" value="SDM59519.1"/>
    <property type="molecule type" value="Genomic_DNA"/>
</dbReference>
<accession>A0A1G9UHX5</accession>
<evidence type="ECO:0000259" key="1">
    <source>
        <dbReference type="SMART" id="SM00954"/>
    </source>
</evidence>
<dbReference type="InterPro" id="IPR007685">
    <property type="entry name" value="RelA_SpoT"/>
</dbReference>
<name>A0A1G9UHX5_9SPHI</name>
<gene>
    <name evidence="2" type="ORF">SAMN05421820_104178</name>
</gene>
<sequence length="323" mass="37398">MKVIQSIESAYEFQKELNIVLKNRVDEIMGLLRRDNISWHYFSRIKQLESFALKLETGRFEQPTKLEDFFACTLVVENLDQINRAKTLLATRFEIVSQKPKESAQTHKSPFSFEFDDLRIYVKLKSPEYLPPEPIEDIIFEIQIKTFLQHAWGLATHDLIYKADEINWSKERVAFQIKAMLEQAEVAISGINGLVMLPEILKESHETTSLKEIMHFYKVNFKDEELPRDVVRLCKNTHSLLQALRLNSTDLANILSTETSLGKGTNLRNLSPYLLIVQSIINQRKLLVERFFSGKKQRFKVLVPKELSLDGIKIGAGENMVKL</sequence>
<keyword evidence="3" id="KW-1185">Reference proteome</keyword>
<dbReference type="SMART" id="SM00954">
    <property type="entry name" value="RelA_SpoT"/>
    <property type="match status" value="1"/>
</dbReference>
<dbReference type="GO" id="GO:0015969">
    <property type="term" value="P:guanosine tetraphosphate metabolic process"/>
    <property type="evidence" value="ECO:0007669"/>
    <property type="project" value="InterPro"/>
</dbReference>
<proteinExistence type="predicted"/>
<dbReference type="Proteomes" id="UP000183200">
    <property type="component" value="Unassembled WGS sequence"/>
</dbReference>
<evidence type="ECO:0000313" key="2">
    <source>
        <dbReference type="EMBL" id="SDM59519.1"/>
    </source>
</evidence>
<evidence type="ECO:0000313" key="3">
    <source>
        <dbReference type="Proteomes" id="UP000183200"/>
    </source>
</evidence>